<dbReference type="GO" id="GO:0070886">
    <property type="term" value="P:positive regulation of calcineurin-NFAT signaling cascade"/>
    <property type="evidence" value="ECO:0007669"/>
    <property type="project" value="TreeGrafter"/>
</dbReference>
<feature type="compositionally biased region" description="Polar residues" evidence="1">
    <location>
        <begin position="888"/>
        <end position="897"/>
    </location>
</feature>
<dbReference type="PANTHER" id="PTHR33775:SF2">
    <property type="entry name" value="CARDIAC-ENRICHED FHL2-INTERACTING PROTEIN"/>
    <property type="match status" value="1"/>
</dbReference>
<feature type="compositionally biased region" description="Basic and acidic residues" evidence="1">
    <location>
        <begin position="1706"/>
        <end position="1730"/>
    </location>
</feature>
<feature type="region of interest" description="Disordered" evidence="1">
    <location>
        <begin position="1023"/>
        <end position="1197"/>
    </location>
</feature>
<feature type="region of interest" description="Disordered" evidence="1">
    <location>
        <begin position="158"/>
        <end position="192"/>
    </location>
</feature>
<feature type="compositionally biased region" description="Basic and acidic residues" evidence="1">
    <location>
        <begin position="899"/>
        <end position="909"/>
    </location>
</feature>
<feature type="region of interest" description="Disordered" evidence="1">
    <location>
        <begin position="1404"/>
        <end position="1428"/>
    </location>
</feature>
<feature type="compositionally biased region" description="Basic and acidic residues" evidence="1">
    <location>
        <begin position="1571"/>
        <end position="1593"/>
    </location>
</feature>
<dbReference type="GO" id="GO:0030018">
    <property type="term" value="C:Z disc"/>
    <property type="evidence" value="ECO:0007669"/>
    <property type="project" value="TreeGrafter"/>
</dbReference>
<proteinExistence type="predicted"/>
<feature type="compositionally biased region" description="Basic and acidic residues" evidence="1">
    <location>
        <begin position="1678"/>
        <end position="1698"/>
    </location>
</feature>
<feature type="region of interest" description="Disordered" evidence="1">
    <location>
        <begin position="301"/>
        <end position="376"/>
    </location>
</feature>
<feature type="compositionally biased region" description="Polar residues" evidence="1">
    <location>
        <begin position="1491"/>
        <end position="1519"/>
    </location>
</feature>
<feature type="compositionally biased region" description="Basic residues" evidence="1">
    <location>
        <begin position="1560"/>
        <end position="1570"/>
    </location>
</feature>
<evidence type="ECO:0000313" key="3">
    <source>
        <dbReference type="Ensembl" id="ENSCCRP00010077698.1"/>
    </source>
</evidence>
<feature type="compositionally biased region" description="Basic and acidic residues" evidence="1">
    <location>
        <begin position="1601"/>
        <end position="1640"/>
    </location>
</feature>
<sequence>MSNQEKRHRTSMQHLRYLDSFMDEIDREVMSLTDRAFKSLCIGDEAVYNDSEFSLSPVSCHKPVVEDISKKTQESSLSAAKKLNSYPLNGGKDPLSRSNKSSKDLSLFTLFAAKKNGESTKMTNGDSWDKSALLSIQRELSEFSSDYHSLTVEHLSQAKNHLKSDDKRSAKKTSKDALIPSGKSSKSKQNKNNKLRKLNCINFFLHSELSPFLSWREFNKFSIGQQHISETMLSNRPPEWYDSPLYKELTAAHGHYKLSVPPSVEKEAEKCPKQGETQPLKPQFEQNAAPLKLEKESKQIQHNIPTKAPPPTAEQRCNSERPEACVPWRKSRSRAKSVAPVGHSVNSPACERTNAGDGSAQAFKKEEDQTSASSTPFSISQLLTPVIPSRHGTGTSEILQTVLSPTALDVPPFPERELHPSPEIKREGYKSIASSLLFNLKDNRKRVKTMYSPPKFKGLDGTNQSKESPQPEASKDLLEIPEISGAKTILPARHKAIISPMSPLLETGDTQTGSPANGGMPDDYLALSLLQSGKSKSNKNPATNKATYPSLQLYRKASPEEIRANAHTVIDTSSQVFTEKSNKDHDTKHNYPSKLFKGVEYDPLESMLNAKKPTLGLNIERTLENKSGKSPSVSLTKPEEQAISDGTNLIKDRLKTRGTVSAQKSPVKEKQPNITEAGAKLVFSARQNNYIKSQRFVSTDDANDHDDDSSNVEKRLMPIKDKNDNDKCSRHSKNTKTKEIRQEKHNAGIHKNKGLVQTIVDGPLLKENVHVKGQANTVKKQSSITSKNDLKTQREQKVKDQTFSMKGNNSAKKALLASMDMVPNKTTAPLKIENVFLDKYDLAKVALEEVIAEREQRKLKNKTGGLHIDRKRAGCEKSQDGLELPTSGEDQLPSTFMPNERETNTKDGRGQNTLSALKTNWQTMQIKSEDMAKHGESHVPEVKLARPCKQEASNGQCQHSEPIKYNERDRFFLDHQESNTNNISKGDEMCQELMNQNLNHAKKCTKMGNNLENRDIHSVRQYEEELDVDHKGSSYKPERPPRRGRNNSQSVDGEKTRESDTTVKTEKMESREVSKVQSSQSKNRGPVRGNVSALKEKYDKESKVNRRDVQKGLPVEGACSEKSMEEGPNEKAPKDKMKHKFIPPKLTVSDAESGTSSIIYTGMDSGSERMSNISLKESERGEEPSSSQKKHSVTQDFQKAIHDLSNNRNEEMQDRVKTNEKEVDVVSLKSELGDKQNKSKGPKVYMKDFFSGLLGLSSSERVITVDEHEAELSETLSSESFKPDKVRKDSITVYDMLGQSVSALNGKRTHHSSRSSNSSELSLLHEPEQGVQSEELLRKAEVCNMTEKVDEKLKEIFQKPSIDSCSLSNHESESDVSDRVVSPPSDVDKRELVHSLIESARNLTQMSHGHTSSKDQQENCMNGSEKEEQDLDLLKDHSRVKMPAISVQSPQPKQPAMQYLSIPATHLVTVKDGKLSAGSASVSEEEELCSAVSTLSEGMDSYETSGGDTMEENISSTAPTEDAEGSKATSERSASACSGNDSQGQNKPPVVPPKTEKALRRAMKLTTRRIQKAEAKSKSERKGRSGDKSVSHKAERRHHSTDKVHERSEHRSLSSDSISSKKSEHFDDTSEPKTLRSEKHARCHNGHKSQSIEENDPSKKKPHATKGKDRQTSQTGDPKSHRIEKQLEGKSNHGEHLENGNISNDRQGRSNEKLLPKKLEHRTQSLDRFLRDKHKNMLSSTGKTGGNSEFSTEGSQYSTPKALPLRHNSIEHIYPPANNLVTQSFPITQRKLLQDPDSGQYFLVDMPVQVKTKTFFDPETKSYVQLPVQSPEAVVRQAPPLEVMNTPPLVMYHGFVPVPVPSQKSVVRTAGSMIPPDDLEDFQPSRKQMQEDFYKTHKEEASPYAEPVYISQEHTPEEEIDSMLTAGLECCGLLVDYCDVFISCLDSRSDGTHSLQSIHC</sequence>
<dbReference type="InterPro" id="IPR027838">
    <property type="entry name" value="DUF4585"/>
</dbReference>
<feature type="compositionally biased region" description="Polar residues" evidence="1">
    <location>
        <begin position="1527"/>
        <end position="1546"/>
    </location>
</feature>
<protein>
    <recommendedName>
        <fullName evidence="2">DUF4585 domain-containing protein</fullName>
    </recommendedName>
</protein>
<organism evidence="3 4">
    <name type="scientific">Cyprinus carpio</name>
    <name type="common">Common carp</name>
    <dbReference type="NCBI Taxonomy" id="7962"/>
    <lineage>
        <taxon>Eukaryota</taxon>
        <taxon>Metazoa</taxon>
        <taxon>Chordata</taxon>
        <taxon>Craniata</taxon>
        <taxon>Vertebrata</taxon>
        <taxon>Euteleostomi</taxon>
        <taxon>Actinopterygii</taxon>
        <taxon>Neopterygii</taxon>
        <taxon>Teleostei</taxon>
        <taxon>Ostariophysi</taxon>
        <taxon>Cypriniformes</taxon>
        <taxon>Cyprinidae</taxon>
        <taxon>Cyprininae</taxon>
        <taxon>Cyprinus</taxon>
    </lineage>
</organism>
<accession>A0A8C1MJG5</accession>
<dbReference type="InterPro" id="IPR052303">
    <property type="entry name" value="CEFIP"/>
</dbReference>
<feature type="compositionally biased region" description="Basic and acidic residues" evidence="1">
    <location>
        <begin position="1052"/>
        <end position="1074"/>
    </location>
</feature>
<name>A0A8C1MJG5_CYPCA</name>
<feature type="region of interest" description="Disordered" evidence="1">
    <location>
        <begin position="451"/>
        <end position="477"/>
    </location>
</feature>
<dbReference type="PANTHER" id="PTHR33775">
    <property type="entry name" value="CARDIAC-ENRICHED FHL2-INTERACTING PROTEIN-RELATED"/>
    <property type="match status" value="1"/>
</dbReference>
<feature type="compositionally biased region" description="Polar residues" evidence="1">
    <location>
        <begin position="1737"/>
        <end position="1759"/>
    </location>
</feature>
<reference evidence="3" key="1">
    <citation type="submission" date="2025-08" db="UniProtKB">
        <authorList>
            <consortium name="Ensembl"/>
        </authorList>
    </citation>
    <scope>IDENTIFICATION</scope>
</reference>
<evidence type="ECO:0000256" key="1">
    <source>
        <dbReference type="SAM" id="MobiDB-lite"/>
    </source>
</evidence>
<evidence type="ECO:0000259" key="2">
    <source>
        <dbReference type="Pfam" id="PF15232"/>
    </source>
</evidence>
<keyword evidence="4" id="KW-1185">Reference proteome</keyword>
<dbReference type="Proteomes" id="UP000694427">
    <property type="component" value="Unplaced"/>
</dbReference>
<feature type="compositionally biased region" description="Polar residues" evidence="1">
    <location>
        <begin position="1150"/>
        <end position="1159"/>
    </location>
</feature>
<feature type="region of interest" description="Disordered" evidence="1">
    <location>
        <begin position="1304"/>
        <end position="1332"/>
    </location>
</feature>
<feature type="compositionally biased region" description="Basic and acidic residues" evidence="1">
    <location>
        <begin position="1122"/>
        <end position="1135"/>
    </location>
</feature>
<dbReference type="Ensembl" id="ENSCCRT00010086227.1">
    <property type="protein sequence ID" value="ENSCCRP00010077698.1"/>
    <property type="gene ID" value="ENSCCRG00010033982.1"/>
</dbReference>
<dbReference type="Pfam" id="PF15232">
    <property type="entry name" value="DUF4585"/>
    <property type="match status" value="1"/>
</dbReference>
<feature type="compositionally biased region" description="Basic and acidic residues" evidence="1">
    <location>
        <begin position="1094"/>
        <end position="1110"/>
    </location>
</feature>
<reference evidence="3" key="2">
    <citation type="submission" date="2025-09" db="UniProtKB">
        <authorList>
            <consortium name="Ensembl"/>
        </authorList>
    </citation>
    <scope>IDENTIFICATION</scope>
</reference>
<feature type="domain" description="DUF4585" evidence="2">
    <location>
        <begin position="1785"/>
        <end position="1857"/>
    </location>
</feature>
<feature type="region of interest" description="Disordered" evidence="1">
    <location>
        <begin position="1477"/>
        <end position="1759"/>
    </location>
</feature>
<feature type="compositionally biased region" description="Basic and acidic residues" evidence="1">
    <location>
        <begin position="1023"/>
        <end position="1041"/>
    </location>
</feature>
<feature type="region of interest" description="Disordered" evidence="1">
    <location>
        <begin position="1364"/>
        <end position="1387"/>
    </location>
</feature>
<feature type="region of interest" description="Disordered" evidence="1">
    <location>
        <begin position="874"/>
        <end position="912"/>
    </location>
</feature>
<evidence type="ECO:0000313" key="4">
    <source>
        <dbReference type="Proteomes" id="UP000694427"/>
    </source>
</evidence>